<keyword evidence="2" id="KW-1133">Transmembrane helix</keyword>
<dbReference type="AlphaFoldDB" id="A0A238XJB9"/>
<accession>A0A238XJB9</accession>
<evidence type="ECO:0000313" key="4">
    <source>
        <dbReference type="Proteomes" id="UP000198415"/>
    </source>
</evidence>
<feature type="transmembrane region" description="Helical" evidence="2">
    <location>
        <begin position="78"/>
        <end position="109"/>
    </location>
</feature>
<evidence type="ECO:0000256" key="1">
    <source>
        <dbReference type="SAM" id="MobiDB-lite"/>
    </source>
</evidence>
<keyword evidence="2" id="KW-0472">Membrane</keyword>
<feature type="transmembrane region" description="Helical" evidence="2">
    <location>
        <begin position="25"/>
        <end position="44"/>
    </location>
</feature>
<evidence type="ECO:0000313" key="3">
    <source>
        <dbReference type="EMBL" id="SNR58424.1"/>
    </source>
</evidence>
<feature type="compositionally biased region" description="Basic residues" evidence="1">
    <location>
        <begin position="230"/>
        <end position="250"/>
    </location>
</feature>
<feature type="transmembrane region" description="Helical" evidence="2">
    <location>
        <begin position="121"/>
        <end position="141"/>
    </location>
</feature>
<reference evidence="3 4" key="1">
    <citation type="submission" date="2017-06" db="EMBL/GenBank/DDBJ databases">
        <authorList>
            <person name="Kim H.J."/>
            <person name="Triplett B.A."/>
        </authorList>
    </citation>
    <scope>NUCLEOTIDE SEQUENCE [LARGE SCALE GENOMIC DNA]</scope>
    <source>
        <strain evidence="3 4">DSM 43151</strain>
    </source>
</reference>
<protein>
    <submittedName>
        <fullName evidence="3">Uncharacterized protein</fullName>
    </submittedName>
</protein>
<organism evidence="3 4">
    <name type="scientific">Actinoplanes regularis</name>
    <dbReference type="NCBI Taxonomy" id="52697"/>
    <lineage>
        <taxon>Bacteria</taxon>
        <taxon>Bacillati</taxon>
        <taxon>Actinomycetota</taxon>
        <taxon>Actinomycetes</taxon>
        <taxon>Micromonosporales</taxon>
        <taxon>Micromonosporaceae</taxon>
        <taxon>Actinoplanes</taxon>
    </lineage>
</organism>
<keyword evidence="4" id="KW-1185">Reference proteome</keyword>
<gene>
    <name evidence="3" type="ORF">SAMN06264365_103467</name>
</gene>
<evidence type="ECO:0000256" key="2">
    <source>
        <dbReference type="SAM" id="Phobius"/>
    </source>
</evidence>
<sequence>MDLEPRWRDLARLGWVATRRLTPGGWIPVLGGAITAALWPMTMIDMVASRADHRVAAQGLGASLLLQPVAGLTRRPRYWLAAGAAFIGCLAAMLVPVVVMIIAAAVAYPRSHAVARMLLDWAWSPLLLLAPPYLITVVAVLRRLDSAARARARSRAQADKVPMVEAANLAAHPDDGGAATRLVLRLLAHADRMGMAVLASPRTAVLADHYTQYGFVPVYPGARLMQRYPGAKRPRGRRSRPAQRAPRRRW</sequence>
<proteinExistence type="predicted"/>
<dbReference type="Proteomes" id="UP000198415">
    <property type="component" value="Unassembled WGS sequence"/>
</dbReference>
<keyword evidence="2" id="KW-0812">Transmembrane</keyword>
<dbReference type="EMBL" id="FZNR01000003">
    <property type="protein sequence ID" value="SNR58424.1"/>
    <property type="molecule type" value="Genomic_DNA"/>
</dbReference>
<name>A0A238XJB9_9ACTN</name>
<feature type="region of interest" description="Disordered" evidence="1">
    <location>
        <begin position="227"/>
        <end position="250"/>
    </location>
</feature>